<proteinExistence type="predicted"/>
<reference evidence="2" key="1">
    <citation type="submission" date="2018-05" db="EMBL/GenBank/DDBJ databases">
        <authorList>
            <person name="Lanie J.A."/>
            <person name="Ng W.-L."/>
            <person name="Kazmierczak K.M."/>
            <person name="Andrzejewski T.M."/>
            <person name="Davidsen T.M."/>
            <person name="Wayne K.J."/>
            <person name="Tettelin H."/>
            <person name="Glass J.I."/>
            <person name="Rusch D."/>
            <person name="Podicherti R."/>
            <person name="Tsui H.-C.T."/>
            <person name="Winkler M.E."/>
        </authorList>
    </citation>
    <scope>NUCLEOTIDE SEQUENCE</scope>
</reference>
<sequence length="33" mass="3561">MVSAERRETGGSQVIPWLRLSSPGPQLHTGPDT</sequence>
<evidence type="ECO:0000256" key="1">
    <source>
        <dbReference type="SAM" id="MobiDB-lite"/>
    </source>
</evidence>
<accession>A0A381R7Y9</accession>
<organism evidence="2">
    <name type="scientific">marine metagenome</name>
    <dbReference type="NCBI Taxonomy" id="408172"/>
    <lineage>
        <taxon>unclassified sequences</taxon>
        <taxon>metagenomes</taxon>
        <taxon>ecological metagenomes</taxon>
    </lineage>
</organism>
<feature type="region of interest" description="Disordered" evidence="1">
    <location>
        <begin position="1"/>
        <end position="33"/>
    </location>
</feature>
<protein>
    <submittedName>
        <fullName evidence="2">Uncharacterized protein</fullName>
    </submittedName>
</protein>
<dbReference type="EMBL" id="UINC01001740">
    <property type="protein sequence ID" value="SUZ87792.1"/>
    <property type="molecule type" value="Genomic_DNA"/>
</dbReference>
<dbReference type="AlphaFoldDB" id="A0A381R7Y9"/>
<gene>
    <name evidence="2" type="ORF">METZ01_LOCUS40646</name>
</gene>
<evidence type="ECO:0000313" key="2">
    <source>
        <dbReference type="EMBL" id="SUZ87792.1"/>
    </source>
</evidence>
<name>A0A381R7Y9_9ZZZZ</name>